<dbReference type="SUPFAM" id="SSF57997">
    <property type="entry name" value="Tropomyosin"/>
    <property type="match status" value="1"/>
</dbReference>
<feature type="domain" description="Major tropism determinant N-terminal" evidence="2">
    <location>
        <begin position="9"/>
        <end position="39"/>
    </location>
</feature>
<evidence type="ECO:0000313" key="3">
    <source>
        <dbReference type="EMBL" id="APZ82558.1"/>
    </source>
</evidence>
<dbReference type="Pfam" id="PF18454">
    <property type="entry name" value="Mtd_N"/>
    <property type="match status" value="1"/>
</dbReference>
<organismHost>
    <name type="scientific">Bacillus subtilis</name>
    <dbReference type="NCBI Taxonomy" id="1423"/>
</organismHost>
<feature type="coiled-coil region" evidence="1">
    <location>
        <begin position="88"/>
        <end position="129"/>
    </location>
</feature>
<dbReference type="Proteomes" id="UP000221795">
    <property type="component" value="Segment"/>
</dbReference>
<sequence length="425" mass="45384">MADVEKRRIKLRRGLEADLPTLDEGEPALTLDTNKLFIGGALGNTQLANQKDLETISSDVEKVKADVGTAKTDIKGLKTDVSTNKGDVSKLKSDVATIKADVDTAEESIDSLQTDMTAAKSDVASLKTDMTTAKSDISTLNSNVGTTKSDVTALKSDMTTAKSNISSLQADTGSLETDVDGLKDLARFTAVDANALATKGSLYIKNDDKLFGYMSDGSSSNLATMDQDDIAKLGDTYANTWLVGKEYVSIKSPTVSVVEQFNADGSNKSEARTVYHQGNFCNHAMFSSTTGTLVLPVNVYTKLTVMDSIISSFPQGKAAGVSYTIPREGVYTFNITIKVSADLTSASGYVRFALNRDRGGTVSDIDLQDVQYSNSYETPSLSANFIYKCDAGDILTPEVKPLTEDVTIGEGTTCNIYFLGDSITA</sequence>
<dbReference type="InterPro" id="IPR041352">
    <property type="entry name" value="Mtd_N"/>
</dbReference>
<keyword evidence="4" id="KW-1185">Reference proteome</keyword>
<evidence type="ECO:0000313" key="4">
    <source>
        <dbReference type="Proteomes" id="UP000221795"/>
    </source>
</evidence>
<organism evidence="3 4">
    <name type="scientific">Bacillus phage vB_BsuM-Goe3</name>
    <dbReference type="NCBI Taxonomy" id="1933063"/>
    <lineage>
        <taxon>Viruses</taxon>
        <taxon>Duplodnaviria</taxon>
        <taxon>Heunggongvirae</taxon>
        <taxon>Uroviricota</taxon>
        <taxon>Caudoviricetes</taxon>
        <taxon>Herelleviridae</taxon>
        <taxon>Bastillevirinae</taxon>
        <taxon>Grisebachstrassevirus</taxon>
        <taxon>Grisebachstrassevirus goe3</taxon>
    </lineage>
</organism>
<dbReference type="EMBL" id="KY368640">
    <property type="protein sequence ID" value="APZ82558.1"/>
    <property type="molecule type" value="Genomic_DNA"/>
</dbReference>
<dbReference type="Gene3D" id="1.20.5.190">
    <property type="match status" value="2"/>
</dbReference>
<dbReference type="Gene3D" id="1.20.5.170">
    <property type="match status" value="1"/>
</dbReference>
<name>A0A217ER47_BPGO3</name>
<dbReference type="InterPro" id="IPR008545">
    <property type="entry name" value="Web"/>
</dbReference>
<gene>
    <name evidence="3" type="ORF">Goe3_c09700</name>
</gene>
<reference evidence="3" key="1">
    <citation type="journal article" date="2017" name="Viruses">
        <title>Characterization of Bacillus subtilis Viruses vB_BsuM-Goe2 and vB_BsuM-Goe3.</title>
        <authorList>
            <person name="Willms I.M."/>
            <person name="Hoppert M."/>
            <person name="Hertel R."/>
        </authorList>
    </citation>
    <scope>NUCLEOTIDE SEQUENCE [LARGE SCALE GENOMIC DNA]</scope>
</reference>
<evidence type="ECO:0000256" key="1">
    <source>
        <dbReference type="SAM" id="Coils"/>
    </source>
</evidence>
<proteinExistence type="predicted"/>
<evidence type="ECO:0000259" key="2">
    <source>
        <dbReference type="Pfam" id="PF18454"/>
    </source>
</evidence>
<accession>A0A217ER47</accession>
<dbReference type="Pfam" id="PF05701">
    <property type="entry name" value="WEMBL"/>
    <property type="match status" value="1"/>
</dbReference>
<keyword evidence="1" id="KW-0175">Coiled coil</keyword>
<protein>
    <submittedName>
        <fullName evidence="3">Minor capsid protein</fullName>
    </submittedName>
</protein>